<proteinExistence type="predicted"/>
<evidence type="ECO:0000259" key="9">
    <source>
        <dbReference type="PROSITE" id="PS50109"/>
    </source>
</evidence>
<reference evidence="11 12" key="1">
    <citation type="submission" date="2014-12" db="EMBL/GenBank/DDBJ databases">
        <title>16Stimator: statistical estimation of ribosomal gene copy numbers from draft genome assemblies.</title>
        <authorList>
            <person name="Perisin M.A."/>
            <person name="Vetter M."/>
            <person name="Gilbert J.A."/>
            <person name="Bergelson J."/>
        </authorList>
    </citation>
    <scope>NUCLEOTIDE SEQUENCE [LARGE SCALE GENOMIC DNA]</scope>
    <source>
        <strain evidence="11 12">MEJ086</strain>
    </source>
</reference>
<feature type="domain" description="Histidine kinase" evidence="9">
    <location>
        <begin position="190"/>
        <end position="397"/>
    </location>
</feature>
<dbReference type="Proteomes" id="UP000032068">
    <property type="component" value="Unassembled WGS sequence"/>
</dbReference>
<dbReference type="InterPro" id="IPR005467">
    <property type="entry name" value="His_kinase_dom"/>
</dbReference>
<dbReference type="PANTHER" id="PTHR43711:SF31">
    <property type="entry name" value="HISTIDINE KINASE"/>
    <property type="match status" value="1"/>
</dbReference>
<dbReference type="PRINTS" id="PR00344">
    <property type="entry name" value="BCTRLSENSOR"/>
</dbReference>
<keyword evidence="8" id="KW-1133">Transmembrane helix</keyword>
<keyword evidence="4" id="KW-0808">Transferase</keyword>
<evidence type="ECO:0000256" key="6">
    <source>
        <dbReference type="ARBA" id="ARBA00023012"/>
    </source>
</evidence>
<dbReference type="InterPro" id="IPR003661">
    <property type="entry name" value="HisK_dim/P_dom"/>
</dbReference>
<dbReference type="InterPro" id="IPR036890">
    <property type="entry name" value="HATPase_C_sf"/>
</dbReference>
<comment type="caution">
    <text evidence="11">The sequence shown here is derived from an EMBL/GenBank/DDBJ whole genome shotgun (WGS) entry which is preliminary data.</text>
</comment>
<dbReference type="InterPro" id="IPR003594">
    <property type="entry name" value="HATPase_dom"/>
</dbReference>
<dbReference type="Pfam" id="PF00512">
    <property type="entry name" value="HisKA"/>
    <property type="match status" value="1"/>
</dbReference>
<dbReference type="RefSeq" id="WP_042554342.1">
    <property type="nucleotide sequence ID" value="NZ_JXQW01000033.1"/>
</dbReference>
<dbReference type="InterPro" id="IPR036097">
    <property type="entry name" value="HisK_dim/P_sf"/>
</dbReference>
<dbReference type="InterPro" id="IPR004358">
    <property type="entry name" value="Sig_transdc_His_kin-like_C"/>
</dbReference>
<feature type="transmembrane region" description="Helical" evidence="8">
    <location>
        <begin position="147"/>
        <end position="167"/>
    </location>
</feature>
<accession>A0A0D0J2C5</accession>
<dbReference type="PANTHER" id="PTHR43711">
    <property type="entry name" value="TWO-COMPONENT HISTIDINE KINASE"/>
    <property type="match status" value="1"/>
</dbReference>
<dbReference type="InterPro" id="IPR001789">
    <property type="entry name" value="Sig_transdc_resp-reg_receiver"/>
</dbReference>
<dbReference type="Gene3D" id="1.10.287.130">
    <property type="match status" value="1"/>
</dbReference>
<dbReference type="EC" id="2.7.13.3" evidence="2"/>
<keyword evidence="3 7" id="KW-0597">Phosphoprotein</keyword>
<evidence type="ECO:0000256" key="1">
    <source>
        <dbReference type="ARBA" id="ARBA00000085"/>
    </source>
</evidence>
<keyword evidence="8" id="KW-0472">Membrane</keyword>
<dbReference type="SUPFAM" id="SSF55874">
    <property type="entry name" value="ATPase domain of HSP90 chaperone/DNA topoisomerase II/histidine kinase"/>
    <property type="match status" value="1"/>
</dbReference>
<feature type="transmembrane region" description="Helical" evidence="8">
    <location>
        <begin position="16"/>
        <end position="36"/>
    </location>
</feature>
<dbReference type="CDD" id="cd00156">
    <property type="entry name" value="REC"/>
    <property type="match status" value="1"/>
</dbReference>
<name>A0A0D0J2C5_9PSED</name>
<dbReference type="OrthoDB" id="9764438at2"/>
<dbReference type="Gene3D" id="3.30.565.10">
    <property type="entry name" value="Histidine kinase-like ATPase, C-terminal domain"/>
    <property type="match status" value="1"/>
</dbReference>
<evidence type="ECO:0000313" key="11">
    <source>
        <dbReference type="EMBL" id="KIP99648.1"/>
    </source>
</evidence>
<dbReference type="CDD" id="cd00075">
    <property type="entry name" value="HATPase"/>
    <property type="match status" value="1"/>
</dbReference>
<protein>
    <recommendedName>
        <fullName evidence="2">histidine kinase</fullName>
        <ecNumber evidence="2">2.7.13.3</ecNumber>
    </recommendedName>
</protein>
<dbReference type="Gene3D" id="3.40.50.2300">
    <property type="match status" value="1"/>
</dbReference>
<feature type="transmembrane region" description="Helical" evidence="8">
    <location>
        <begin position="42"/>
        <end position="63"/>
    </location>
</feature>
<dbReference type="SUPFAM" id="SSF47384">
    <property type="entry name" value="Homodimeric domain of signal transducing histidine kinase"/>
    <property type="match status" value="1"/>
</dbReference>
<feature type="transmembrane region" description="Helical" evidence="8">
    <location>
        <begin position="120"/>
        <end position="142"/>
    </location>
</feature>
<evidence type="ECO:0000256" key="7">
    <source>
        <dbReference type="PROSITE-ProRule" id="PRU00169"/>
    </source>
</evidence>
<feature type="transmembrane region" description="Helical" evidence="8">
    <location>
        <begin position="84"/>
        <end position="108"/>
    </location>
</feature>
<dbReference type="SUPFAM" id="SSF52172">
    <property type="entry name" value="CheY-like"/>
    <property type="match status" value="1"/>
</dbReference>
<sequence>MFATAPTVYDVERSQAVVRLIIAPIITSYALLLHQLSIIESWLALQVLWLMTACFVVSLVLWVDIRRRPGNRPARRVLTMLIDYGCLTAMIAAGGAPMLPIYAVLLWVTVGYGLRYKSGYLLLATIMAMLSLLMTAGISTYWQSQPYLIVTLMLTTLMVPAYIHTLIKRSRRATEAEQAANLAKSQFLAQASHDLRQPIHSISLFTACLRDGSLDTEQKRLVENIDKSLHSVARLFRSILDIYSLDSGKVAPQMETLPLHKLLEHLIQQNTEAARWAGVDVRLHCPPIYVRADHALLTTMLQNLLSNALKYASGKPVLIGCRRKGTGLSIELYDKGRGIAEAHLDNIFEEFYRVRQARDSDVEGMGLGLTIVRRLGTLMNLRIRIRSVEGRGTLAAIDGLHQVAAPVERSAPTTGVSQVPRMLHGLRVCLIEDDQNVLLATATLLTKWGCEVSTFTSLPDVSTDFDLVVTDFDLGREASGADCINHVRALSGRNVPAIIMTGHDVRRVQEQLADDAIPILSKPVQPAELRSLLVALKLKAQAA</sequence>
<dbReference type="Pfam" id="PF02518">
    <property type="entry name" value="HATPase_c"/>
    <property type="match status" value="1"/>
</dbReference>
<dbReference type="GO" id="GO:0000155">
    <property type="term" value="F:phosphorelay sensor kinase activity"/>
    <property type="evidence" value="ECO:0007669"/>
    <property type="project" value="InterPro"/>
</dbReference>
<dbReference type="PROSITE" id="PS50109">
    <property type="entry name" value="HIS_KIN"/>
    <property type="match status" value="1"/>
</dbReference>
<gene>
    <name evidence="11" type="ORF">RU08_13430</name>
</gene>
<keyword evidence="5 11" id="KW-0418">Kinase</keyword>
<dbReference type="Pfam" id="PF00072">
    <property type="entry name" value="Response_reg"/>
    <property type="match status" value="1"/>
</dbReference>
<evidence type="ECO:0000256" key="2">
    <source>
        <dbReference type="ARBA" id="ARBA00012438"/>
    </source>
</evidence>
<dbReference type="SMART" id="SM00448">
    <property type="entry name" value="REC"/>
    <property type="match status" value="1"/>
</dbReference>
<comment type="catalytic activity">
    <reaction evidence="1">
        <text>ATP + protein L-histidine = ADP + protein N-phospho-L-histidine.</text>
        <dbReference type="EC" id="2.7.13.3"/>
    </reaction>
</comment>
<feature type="domain" description="Response regulatory" evidence="10">
    <location>
        <begin position="427"/>
        <end position="537"/>
    </location>
</feature>
<dbReference type="EMBL" id="JXQW01000033">
    <property type="protein sequence ID" value="KIP99648.1"/>
    <property type="molecule type" value="Genomic_DNA"/>
</dbReference>
<dbReference type="PROSITE" id="PS50110">
    <property type="entry name" value="RESPONSE_REGULATORY"/>
    <property type="match status" value="1"/>
</dbReference>
<organism evidence="11 12">
    <name type="scientific">Pseudomonas fulva</name>
    <dbReference type="NCBI Taxonomy" id="47880"/>
    <lineage>
        <taxon>Bacteria</taxon>
        <taxon>Pseudomonadati</taxon>
        <taxon>Pseudomonadota</taxon>
        <taxon>Gammaproteobacteria</taxon>
        <taxon>Pseudomonadales</taxon>
        <taxon>Pseudomonadaceae</taxon>
        <taxon>Pseudomonas</taxon>
    </lineage>
</organism>
<evidence type="ECO:0000256" key="5">
    <source>
        <dbReference type="ARBA" id="ARBA00022777"/>
    </source>
</evidence>
<dbReference type="InterPro" id="IPR011006">
    <property type="entry name" value="CheY-like_superfamily"/>
</dbReference>
<dbReference type="SMART" id="SM00387">
    <property type="entry name" value="HATPase_c"/>
    <property type="match status" value="1"/>
</dbReference>
<dbReference type="SMART" id="SM00388">
    <property type="entry name" value="HisKA"/>
    <property type="match status" value="1"/>
</dbReference>
<keyword evidence="6" id="KW-0902">Two-component regulatory system</keyword>
<dbReference type="InterPro" id="IPR050736">
    <property type="entry name" value="Sensor_HK_Regulatory"/>
</dbReference>
<dbReference type="CDD" id="cd00082">
    <property type="entry name" value="HisKA"/>
    <property type="match status" value="1"/>
</dbReference>
<keyword evidence="8" id="KW-0812">Transmembrane</keyword>
<evidence type="ECO:0000313" key="12">
    <source>
        <dbReference type="Proteomes" id="UP000032068"/>
    </source>
</evidence>
<evidence type="ECO:0000256" key="3">
    <source>
        <dbReference type="ARBA" id="ARBA00022553"/>
    </source>
</evidence>
<evidence type="ECO:0000256" key="4">
    <source>
        <dbReference type="ARBA" id="ARBA00022679"/>
    </source>
</evidence>
<dbReference type="AlphaFoldDB" id="A0A0D0J2C5"/>
<evidence type="ECO:0000256" key="8">
    <source>
        <dbReference type="SAM" id="Phobius"/>
    </source>
</evidence>
<feature type="modified residue" description="4-aspartylphosphate" evidence="7">
    <location>
        <position position="471"/>
    </location>
</feature>
<evidence type="ECO:0000259" key="10">
    <source>
        <dbReference type="PROSITE" id="PS50110"/>
    </source>
</evidence>